<reference evidence="1" key="2">
    <citation type="submission" date="2022-06" db="UniProtKB">
        <authorList>
            <consortium name="EnsemblMetazoa"/>
        </authorList>
    </citation>
    <scope>IDENTIFICATION</scope>
    <source>
        <strain evidence="1">PS312</strain>
    </source>
</reference>
<evidence type="ECO:0000313" key="2">
    <source>
        <dbReference type="Proteomes" id="UP000005239"/>
    </source>
</evidence>
<protein>
    <submittedName>
        <fullName evidence="1">Uncharacterized protein</fullName>
    </submittedName>
</protein>
<dbReference type="EnsemblMetazoa" id="PPA44693.1">
    <property type="protein sequence ID" value="PPA44693.1"/>
    <property type="gene ID" value="WBGene00283062"/>
</dbReference>
<dbReference type="AlphaFoldDB" id="A0A2A6CSI2"/>
<organism evidence="1 2">
    <name type="scientific">Pristionchus pacificus</name>
    <name type="common">Parasitic nematode worm</name>
    <dbReference type="NCBI Taxonomy" id="54126"/>
    <lineage>
        <taxon>Eukaryota</taxon>
        <taxon>Metazoa</taxon>
        <taxon>Ecdysozoa</taxon>
        <taxon>Nematoda</taxon>
        <taxon>Chromadorea</taxon>
        <taxon>Rhabditida</taxon>
        <taxon>Rhabditina</taxon>
        <taxon>Diplogasteromorpha</taxon>
        <taxon>Diplogasteroidea</taxon>
        <taxon>Neodiplogasteridae</taxon>
        <taxon>Pristionchus</taxon>
    </lineage>
</organism>
<accession>A0A2A6CSI2</accession>
<name>A0A2A6CSI2_PRIPA</name>
<gene>
    <name evidence="1" type="primary">WBGene00283062</name>
</gene>
<dbReference type="Proteomes" id="UP000005239">
    <property type="component" value="Unassembled WGS sequence"/>
</dbReference>
<proteinExistence type="predicted"/>
<sequence>MEDERGRNGGTRDETCLPAGDQLVGITKQDITGFKSEIDQIKIHVFLGSSRMFISAFSLFAVGLMSTLAFPVDILLQFLM</sequence>
<reference evidence="2" key="1">
    <citation type="journal article" date="2008" name="Nat. Genet.">
        <title>The Pristionchus pacificus genome provides a unique perspective on nematode lifestyle and parasitism.</title>
        <authorList>
            <person name="Dieterich C."/>
            <person name="Clifton S.W."/>
            <person name="Schuster L.N."/>
            <person name="Chinwalla A."/>
            <person name="Delehaunty K."/>
            <person name="Dinkelacker I."/>
            <person name="Fulton L."/>
            <person name="Fulton R."/>
            <person name="Godfrey J."/>
            <person name="Minx P."/>
            <person name="Mitreva M."/>
            <person name="Roeseler W."/>
            <person name="Tian H."/>
            <person name="Witte H."/>
            <person name="Yang S.P."/>
            <person name="Wilson R.K."/>
            <person name="Sommer R.J."/>
        </authorList>
    </citation>
    <scope>NUCLEOTIDE SEQUENCE [LARGE SCALE GENOMIC DNA]</scope>
    <source>
        <strain evidence="2">PS312</strain>
    </source>
</reference>
<evidence type="ECO:0000313" key="1">
    <source>
        <dbReference type="EnsemblMetazoa" id="PPA44693.1"/>
    </source>
</evidence>
<accession>A0A8R1Z9P3</accession>
<keyword evidence="2" id="KW-1185">Reference proteome</keyword>